<dbReference type="PROSITE" id="PS50977">
    <property type="entry name" value="HTH_TETR_2"/>
    <property type="match status" value="1"/>
</dbReference>
<dbReference type="EMBL" id="JBHTIO010000032">
    <property type="protein sequence ID" value="MFD0897406.1"/>
    <property type="molecule type" value="Genomic_DNA"/>
</dbReference>
<gene>
    <name evidence="4" type="ORF">ACFQZ7_06595</name>
</gene>
<feature type="domain" description="HTH tetR-type" evidence="3">
    <location>
        <begin position="8"/>
        <end position="68"/>
    </location>
</feature>
<dbReference type="PRINTS" id="PR00455">
    <property type="entry name" value="HTHTETR"/>
</dbReference>
<evidence type="ECO:0000256" key="2">
    <source>
        <dbReference type="PROSITE-ProRule" id="PRU00335"/>
    </source>
</evidence>
<evidence type="ECO:0000313" key="4">
    <source>
        <dbReference type="EMBL" id="MFD0897406.1"/>
    </source>
</evidence>
<sequence length="192" mass="21818">MKRDLKKELNRKLIVDAAYQLMTKKGIQKTSIKEVSELSGISFVTLYKYFKNKDELADAVALLFFKENAQGLQKIAEDDATDFLTKFQEFSLKPKQIQQNLAPDISDEFLQKVNQSAAVQAYAAEWNQQFWRSMIKAGRADGVINSDVADDVIGLFAGMFTQYVSTHVDDPKLMPQFEKLFMYGIAGKPIKK</sequence>
<keyword evidence="5" id="KW-1185">Reference proteome</keyword>
<dbReference type="Proteomes" id="UP001597104">
    <property type="component" value="Unassembled WGS sequence"/>
</dbReference>
<dbReference type="InterPro" id="IPR001647">
    <property type="entry name" value="HTH_TetR"/>
</dbReference>
<dbReference type="Gene3D" id="1.10.357.10">
    <property type="entry name" value="Tetracycline Repressor, domain 2"/>
    <property type="match status" value="1"/>
</dbReference>
<comment type="caution">
    <text evidence="4">The sequence shown here is derived from an EMBL/GenBank/DDBJ whole genome shotgun (WGS) entry which is preliminary data.</text>
</comment>
<reference evidence="5" key="1">
    <citation type="journal article" date="2019" name="Int. J. Syst. Evol. Microbiol.">
        <title>The Global Catalogue of Microorganisms (GCM) 10K type strain sequencing project: providing services to taxonomists for standard genome sequencing and annotation.</title>
        <authorList>
            <consortium name="The Broad Institute Genomics Platform"/>
            <consortium name="The Broad Institute Genome Sequencing Center for Infectious Disease"/>
            <person name="Wu L."/>
            <person name="Ma J."/>
        </authorList>
    </citation>
    <scope>NUCLEOTIDE SEQUENCE [LARGE SCALE GENOMIC DNA]</scope>
    <source>
        <strain evidence="5">CCM 8925</strain>
    </source>
</reference>
<dbReference type="SUPFAM" id="SSF46689">
    <property type="entry name" value="Homeodomain-like"/>
    <property type="match status" value="1"/>
</dbReference>
<feature type="DNA-binding region" description="H-T-H motif" evidence="2">
    <location>
        <begin position="31"/>
        <end position="50"/>
    </location>
</feature>
<dbReference type="Pfam" id="PF00440">
    <property type="entry name" value="TetR_N"/>
    <property type="match status" value="1"/>
</dbReference>
<keyword evidence="1 2" id="KW-0238">DNA-binding</keyword>
<dbReference type="RefSeq" id="WP_137637262.1">
    <property type="nucleotide sequence ID" value="NZ_BJDN01000006.1"/>
</dbReference>
<dbReference type="PANTHER" id="PTHR43479">
    <property type="entry name" value="ACREF/ENVCD OPERON REPRESSOR-RELATED"/>
    <property type="match status" value="1"/>
</dbReference>
<evidence type="ECO:0000313" key="5">
    <source>
        <dbReference type="Proteomes" id="UP001597104"/>
    </source>
</evidence>
<name>A0ABW3EEA9_9LACO</name>
<dbReference type="InterPro" id="IPR050624">
    <property type="entry name" value="HTH-type_Tx_Regulator"/>
</dbReference>
<protein>
    <submittedName>
        <fullName evidence="4">TetR/AcrR family transcriptional regulator</fullName>
    </submittedName>
</protein>
<accession>A0ABW3EEA9</accession>
<organism evidence="4 5">
    <name type="scientific">Loigolactobacillus binensis</name>
    <dbReference type="NCBI Taxonomy" id="2559922"/>
    <lineage>
        <taxon>Bacteria</taxon>
        <taxon>Bacillati</taxon>
        <taxon>Bacillota</taxon>
        <taxon>Bacilli</taxon>
        <taxon>Lactobacillales</taxon>
        <taxon>Lactobacillaceae</taxon>
        <taxon>Loigolactobacillus</taxon>
    </lineage>
</organism>
<proteinExistence type="predicted"/>
<dbReference type="InterPro" id="IPR009057">
    <property type="entry name" value="Homeodomain-like_sf"/>
</dbReference>
<dbReference type="PANTHER" id="PTHR43479:SF11">
    <property type="entry name" value="ACREF_ENVCD OPERON REPRESSOR-RELATED"/>
    <property type="match status" value="1"/>
</dbReference>
<evidence type="ECO:0000259" key="3">
    <source>
        <dbReference type="PROSITE" id="PS50977"/>
    </source>
</evidence>
<evidence type="ECO:0000256" key="1">
    <source>
        <dbReference type="ARBA" id="ARBA00023125"/>
    </source>
</evidence>